<name>A0A6C0EBV3_9ZZZZ</name>
<protein>
    <submittedName>
        <fullName evidence="1">Uncharacterized protein</fullName>
    </submittedName>
</protein>
<accession>A0A6C0EBV3</accession>
<reference evidence="1" key="1">
    <citation type="journal article" date="2020" name="Nature">
        <title>Giant virus diversity and host interactions through global metagenomics.</title>
        <authorList>
            <person name="Schulz F."/>
            <person name="Roux S."/>
            <person name="Paez-Espino D."/>
            <person name="Jungbluth S."/>
            <person name="Walsh D.A."/>
            <person name="Denef V.J."/>
            <person name="McMahon K.D."/>
            <person name="Konstantinidis K.T."/>
            <person name="Eloe-Fadrosh E.A."/>
            <person name="Kyrpides N.C."/>
            <person name="Woyke T."/>
        </authorList>
    </citation>
    <scope>NUCLEOTIDE SEQUENCE</scope>
    <source>
        <strain evidence="1">GVMAG-M-3300023179-2</strain>
    </source>
</reference>
<dbReference type="EMBL" id="MN739799">
    <property type="protein sequence ID" value="QHT26574.1"/>
    <property type="molecule type" value="Genomic_DNA"/>
</dbReference>
<organism evidence="1">
    <name type="scientific">viral metagenome</name>
    <dbReference type="NCBI Taxonomy" id="1070528"/>
    <lineage>
        <taxon>unclassified sequences</taxon>
        <taxon>metagenomes</taxon>
        <taxon>organismal metagenomes</taxon>
    </lineage>
</organism>
<evidence type="ECO:0000313" key="1">
    <source>
        <dbReference type="EMBL" id="QHT26574.1"/>
    </source>
</evidence>
<dbReference type="AlphaFoldDB" id="A0A6C0EBV3"/>
<proteinExistence type="predicted"/>
<sequence>MKINLDLDKKIINNEDTNYIIEENDNNIIEDTNYIIEENDNNIIEDINNIIEDTNYIIEENDNDIIEDNEIDESILKLVYEKNLEKNDSLLDLELNNHIDNTKKNKKHKNKIRYNISLQELHKNPINNEKTNIIRKFNPRLPPYFLIKKNNDKKIEKIF</sequence>